<dbReference type="InterPro" id="IPR002686">
    <property type="entry name" value="Transposase_17"/>
</dbReference>
<dbReference type="PANTHER" id="PTHR36966:SF1">
    <property type="entry name" value="REP-ASSOCIATED TYROSINE TRANSPOSASE"/>
    <property type="match status" value="1"/>
</dbReference>
<dbReference type="GeneID" id="87106031"/>
<dbReference type="HOGENOM" id="CLU_101329_0_0_0"/>
<accession>I2F1V9</accession>
<dbReference type="SMART" id="SM01321">
    <property type="entry name" value="Y1_Tnp"/>
    <property type="match status" value="1"/>
</dbReference>
<gene>
    <name evidence="2" type="ORF">Theba_0172</name>
</gene>
<sequence length="196" mass="23017">MEHNESLVKRRSIRLKEYDYSRTGAYFLTICTHRRQCLLGSMVDSRVILSSIGKIVVEEWLRSAEVRKEIELDAFVIMPNHLHGIVAIHGGEREIVSNCLEAERRTIKPKTIGSFVSGFKAAATVRVNELRGTPGKSIWQRNYYEHVIRNEKELNRIREYIENNPLRWQIDRENPYRKTSQVLSTIEEDDLYPWED</sequence>
<protein>
    <submittedName>
        <fullName evidence="2">Transposase</fullName>
    </submittedName>
</protein>
<dbReference type="EMBL" id="CP003532">
    <property type="protein sequence ID" value="AFK05912.1"/>
    <property type="molecule type" value="Genomic_DNA"/>
</dbReference>
<evidence type="ECO:0000313" key="3">
    <source>
        <dbReference type="Proteomes" id="UP000002881"/>
    </source>
</evidence>
<organism evidence="2 3">
    <name type="scientific">Mesotoga prima MesG1.Ag.4.2</name>
    <dbReference type="NCBI Taxonomy" id="660470"/>
    <lineage>
        <taxon>Bacteria</taxon>
        <taxon>Thermotogati</taxon>
        <taxon>Thermotogota</taxon>
        <taxon>Thermotogae</taxon>
        <taxon>Kosmotogales</taxon>
        <taxon>Kosmotogaceae</taxon>
        <taxon>Mesotoga</taxon>
    </lineage>
</organism>
<feature type="domain" description="Transposase IS200-like" evidence="1">
    <location>
        <begin position="21"/>
        <end position="164"/>
    </location>
</feature>
<reference evidence="2 3" key="1">
    <citation type="journal article" date="2012" name="Genome Biol. Evol.">
        <title>Genome Sequence of the Mesophilic Thermotogales Bacterium Mesotoga prima MesG1.Ag.4.2 Reveals the Largest Thermotogales Genome To Date.</title>
        <authorList>
            <person name="Zhaxybayeva O."/>
            <person name="Swithers K.S."/>
            <person name="Foght J."/>
            <person name="Green A.G."/>
            <person name="Bruce D."/>
            <person name="Detter C."/>
            <person name="Han S."/>
            <person name="Teshima H."/>
            <person name="Han J."/>
            <person name="Woyke T."/>
            <person name="Pitluck S."/>
            <person name="Nolan M."/>
            <person name="Ivanova N."/>
            <person name="Pati A."/>
            <person name="Land M.L."/>
            <person name="Dlutek M."/>
            <person name="Doolittle W.F."/>
            <person name="Noll K.M."/>
            <person name="Nesbo C.L."/>
        </authorList>
    </citation>
    <scope>NUCLEOTIDE SEQUENCE [LARGE SCALE GENOMIC DNA]</scope>
    <source>
        <strain evidence="3">mesG1.Ag.4.2</strain>
    </source>
</reference>
<dbReference type="SUPFAM" id="SSF143422">
    <property type="entry name" value="Transposase IS200-like"/>
    <property type="match status" value="1"/>
</dbReference>
<dbReference type="PANTHER" id="PTHR36966">
    <property type="entry name" value="REP-ASSOCIATED TYROSINE TRANSPOSASE"/>
    <property type="match status" value="1"/>
</dbReference>
<dbReference type="AlphaFoldDB" id="I2F1V9"/>
<dbReference type="GO" id="GO:0043565">
    <property type="term" value="F:sequence-specific DNA binding"/>
    <property type="evidence" value="ECO:0007669"/>
    <property type="project" value="TreeGrafter"/>
</dbReference>
<dbReference type="KEGG" id="mpg:Theba_0172"/>
<name>I2F1V9_9BACT</name>
<dbReference type="InterPro" id="IPR052715">
    <property type="entry name" value="RAYT_transposase"/>
</dbReference>
<dbReference type="GO" id="GO:0006313">
    <property type="term" value="P:DNA transposition"/>
    <property type="evidence" value="ECO:0007669"/>
    <property type="project" value="InterPro"/>
</dbReference>
<dbReference type="InterPro" id="IPR036515">
    <property type="entry name" value="Transposase_17_sf"/>
</dbReference>
<proteinExistence type="predicted"/>
<dbReference type="GO" id="GO:0004803">
    <property type="term" value="F:transposase activity"/>
    <property type="evidence" value="ECO:0007669"/>
    <property type="project" value="InterPro"/>
</dbReference>
<evidence type="ECO:0000259" key="1">
    <source>
        <dbReference type="SMART" id="SM01321"/>
    </source>
</evidence>
<dbReference type="Proteomes" id="UP000002881">
    <property type="component" value="Chromosome"/>
</dbReference>
<dbReference type="eggNOG" id="COG1943">
    <property type="taxonomic scope" value="Bacteria"/>
</dbReference>
<evidence type="ECO:0000313" key="2">
    <source>
        <dbReference type="EMBL" id="AFK05912.1"/>
    </source>
</evidence>
<dbReference type="Gene3D" id="3.30.70.1290">
    <property type="entry name" value="Transposase IS200-like"/>
    <property type="match status" value="1"/>
</dbReference>
<keyword evidence="3" id="KW-1185">Reference proteome</keyword>
<dbReference type="RefSeq" id="WP_014730076.1">
    <property type="nucleotide sequence ID" value="NC_017934.1"/>
</dbReference>